<evidence type="ECO:0000256" key="4">
    <source>
        <dbReference type="ARBA" id="ARBA00035256"/>
    </source>
</evidence>
<dbReference type="InterPro" id="IPR023591">
    <property type="entry name" value="Ribosomal_uS2_flav_dom_sf"/>
</dbReference>
<dbReference type="InterPro" id="IPR018130">
    <property type="entry name" value="Ribosomal_uS2_CS"/>
</dbReference>
<reference evidence="8 9" key="1">
    <citation type="submission" date="2020-07" db="EMBL/GenBank/DDBJ databases">
        <authorList>
            <person name="Feng X."/>
        </authorList>
    </citation>
    <scope>NUCLEOTIDE SEQUENCE [LARGE SCALE GENOMIC DNA]</scope>
    <source>
        <strain evidence="8 9">JCM31066</strain>
    </source>
</reference>
<dbReference type="PRINTS" id="PR00395">
    <property type="entry name" value="RIBOSOMALS2"/>
</dbReference>
<evidence type="ECO:0000256" key="5">
    <source>
        <dbReference type="HAMAP-Rule" id="MF_00291"/>
    </source>
</evidence>
<dbReference type="GO" id="GO:0022627">
    <property type="term" value="C:cytosolic small ribosomal subunit"/>
    <property type="evidence" value="ECO:0007669"/>
    <property type="project" value="TreeGrafter"/>
</dbReference>
<dbReference type="PROSITE" id="PS00962">
    <property type="entry name" value="RIBOSOMAL_S2_1"/>
    <property type="match status" value="1"/>
</dbReference>
<dbReference type="InterPro" id="IPR005706">
    <property type="entry name" value="Ribosomal_uS2_bac/mit/plastid"/>
</dbReference>
<accession>A0A842HAV0</accession>
<dbReference type="Proteomes" id="UP000546464">
    <property type="component" value="Unassembled WGS sequence"/>
</dbReference>
<evidence type="ECO:0000256" key="2">
    <source>
        <dbReference type="ARBA" id="ARBA00022980"/>
    </source>
</evidence>
<organism evidence="8 9">
    <name type="scientific">Ruficoccus amylovorans</name>
    <dbReference type="NCBI Taxonomy" id="1804625"/>
    <lineage>
        <taxon>Bacteria</taxon>
        <taxon>Pseudomonadati</taxon>
        <taxon>Verrucomicrobiota</taxon>
        <taxon>Opitutia</taxon>
        <taxon>Puniceicoccales</taxon>
        <taxon>Cerasicoccaceae</taxon>
        <taxon>Ruficoccus</taxon>
    </lineage>
</organism>
<keyword evidence="9" id="KW-1185">Reference proteome</keyword>
<dbReference type="GO" id="GO:0003735">
    <property type="term" value="F:structural constituent of ribosome"/>
    <property type="evidence" value="ECO:0007669"/>
    <property type="project" value="InterPro"/>
</dbReference>
<dbReference type="AlphaFoldDB" id="A0A842HAV0"/>
<dbReference type="PANTHER" id="PTHR12534">
    <property type="entry name" value="30S RIBOSOMAL PROTEIN S2 PROKARYOTIC AND ORGANELLAR"/>
    <property type="match status" value="1"/>
</dbReference>
<evidence type="ECO:0000256" key="7">
    <source>
        <dbReference type="SAM" id="MobiDB-lite"/>
    </source>
</evidence>
<dbReference type="EMBL" id="JACHVB010000005">
    <property type="protein sequence ID" value="MBC2592714.1"/>
    <property type="molecule type" value="Genomic_DNA"/>
</dbReference>
<keyword evidence="3 5" id="KW-0687">Ribonucleoprotein</keyword>
<keyword evidence="2 5" id="KW-0689">Ribosomal protein</keyword>
<comment type="similarity">
    <text evidence="1 5 6">Belongs to the universal ribosomal protein uS2 family.</text>
</comment>
<evidence type="ECO:0000256" key="1">
    <source>
        <dbReference type="ARBA" id="ARBA00006242"/>
    </source>
</evidence>
<sequence length="288" mass="32025">MNITIKDLLDAGVHFGHQVRRWNPKSKPYVYDHRHGISIINLEKTYGLLEKACDFAEQLVASGKDILFVGTKRQAQEIIREAGNTVGMPFCANRWLGGTLTNFQTVEKSLEKYKRFLAMEADGSLQKLPGKESAAIRREMARMHRNFEGILEMKKIPAALFVVDVKTEAIAVAEAKRLKIPVVALVDTNSDPTQVTYPIPGNDDAVKAVRLVVEVILEAIQNGLARRAEPVIPQKDITPILQRDFTEAQPEVTISPDLMVDEEEVKQEQAPAEQAAPAAAETTTEENK</sequence>
<dbReference type="Gene3D" id="1.10.287.610">
    <property type="entry name" value="Helix hairpin bin"/>
    <property type="match status" value="1"/>
</dbReference>
<dbReference type="Pfam" id="PF00318">
    <property type="entry name" value="Ribosomal_S2"/>
    <property type="match status" value="1"/>
</dbReference>
<dbReference type="GO" id="GO:0006412">
    <property type="term" value="P:translation"/>
    <property type="evidence" value="ECO:0007669"/>
    <property type="project" value="UniProtKB-UniRule"/>
</dbReference>
<gene>
    <name evidence="5 8" type="primary">rpsB</name>
    <name evidence="8" type="ORF">H5P28_00420</name>
</gene>
<dbReference type="CDD" id="cd01425">
    <property type="entry name" value="RPS2"/>
    <property type="match status" value="1"/>
</dbReference>
<comment type="caution">
    <text evidence="8">The sequence shown here is derived from an EMBL/GenBank/DDBJ whole genome shotgun (WGS) entry which is preliminary data.</text>
</comment>
<dbReference type="SUPFAM" id="SSF52313">
    <property type="entry name" value="Ribosomal protein S2"/>
    <property type="match status" value="1"/>
</dbReference>
<protein>
    <recommendedName>
        <fullName evidence="4 5">Small ribosomal subunit protein uS2</fullName>
    </recommendedName>
</protein>
<evidence type="ECO:0000313" key="8">
    <source>
        <dbReference type="EMBL" id="MBC2592714.1"/>
    </source>
</evidence>
<proteinExistence type="inferred from homology"/>
<dbReference type="InterPro" id="IPR001865">
    <property type="entry name" value="Ribosomal_uS2"/>
</dbReference>
<evidence type="ECO:0000256" key="6">
    <source>
        <dbReference type="RuleBase" id="RU003631"/>
    </source>
</evidence>
<dbReference type="RefSeq" id="WP_185673750.1">
    <property type="nucleotide sequence ID" value="NZ_JACHVB010000005.1"/>
</dbReference>
<dbReference type="HAMAP" id="MF_00291_B">
    <property type="entry name" value="Ribosomal_uS2_B"/>
    <property type="match status" value="1"/>
</dbReference>
<feature type="region of interest" description="Disordered" evidence="7">
    <location>
        <begin position="260"/>
        <end position="288"/>
    </location>
</feature>
<feature type="compositionally biased region" description="Low complexity" evidence="7">
    <location>
        <begin position="268"/>
        <end position="282"/>
    </location>
</feature>
<dbReference type="NCBIfam" id="TIGR01011">
    <property type="entry name" value="rpsB_bact"/>
    <property type="match status" value="1"/>
</dbReference>
<evidence type="ECO:0000256" key="3">
    <source>
        <dbReference type="ARBA" id="ARBA00023274"/>
    </source>
</evidence>
<name>A0A842HAV0_9BACT</name>
<dbReference type="Gene3D" id="3.40.50.10490">
    <property type="entry name" value="Glucose-6-phosphate isomerase like protein, domain 1"/>
    <property type="match status" value="1"/>
</dbReference>
<evidence type="ECO:0000313" key="9">
    <source>
        <dbReference type="Proteomes" id="UP000546464"/>
    </source>
</evidence>
<dbReference type="PROSITE" id="PS00963">
    <property type="entry name" value="RIBOSOMAL_S2_2"/>
    <property type="match status" value="1"/>
</dbReference>
<dbReference type="PANTHER" id="PTHR12534:SF0">
    <property type="entry name" value="SMALL RIBOSOMAL SUBUNIT PROTEIN US2M"/>
    <property type="match status" value="1"/>
</dbReference>